<evidence type="ECO:0000313" key="2">
    <source>
        <dbReference type="EMBL" id="KAL3874315.1"/>
    </source>
</evidence>
<reference evidence="2 3" key="1">
    <citation type="submission" date="2024-11" db="EMBL/GenBank/DDBJ databases">
        <title>Chromosome-level genome assembly of the freshwater bivalve Anodonta woodiana.</title>
        <authorList>
            <person name="Chen X."/>
        </authorList>
    </citation>
    <scope>NUCLEOTIDE SEQUENCE [LARGE SCALE GENOMIC DNA]</scope>
    <source>
        <strain evidence="2">MN2024</strain>
        <tissue evidence="2">Gills</tissue>
    </source>
</reference>
<evidence type="ECO:0000313" key="3">
    <source>
        <dbReference type="Proteomes" id="UP001634394"/>
    </source>
</evidence>
<name>A0ABD3WPB0_SINWO</name>
<evidence type="ECO:0000256" key="1">
    <source>
        <dbReference type="SAM" id="MobiDB-lite"/>
    </source>
</evidence>
<gene>
    <name evidence="2" type="ORF">ACJMK2_037347</name>
</gene>
<dbReference type="Proteomes" id="UP001634394">
    <property type="component" value="Unassembled WGS sequence"/>
</dbReference>
<keyword evidence="3" id="KW-1185">Reference proteome</keyword>
<organism evidence="2 3">
    <name type="scientific">Sinanodonta woodiana</name>
    <name type="common">Chinese pond mussel</name>
    <name type="synonym">Anodonta woodiana</name>
    <dbReference type="NCBI Taxonomy" id="1069815"/>
    <lineage>
        <taxon>Eukaryota</taxon>
        <taxon>Metazoa</taxon>
        <taxon>Spiralia</taxon>
        <taxon>Lophotrochozoa</taxon>
        <taxon>Mollusca</taxon>
        <taxon>Bivalvia</taxon>
        <taxon>Autobranchia</taxon>
        <taxon>Heteroconchia</taxon>
        <taxon>Palaeoheterodonta</taxon>
        <taxon>Unionida</taxon>
        <taxon>Unionoidea</taxon>
        <taxon>Unionidae</taxon>
        <taxon>Unioninae</taxon>
        <taxon>Sinanodonta</taxon>
    </lineage>
</organism>
<feature type="compositionally biased region" description="Polar residues" evidence="1">
    <location>
        <begin position="235"/>
        <end position="265"/>
    </location>
</feature>
<sequence>MSLHSNLGHLYHDSCISNMFTILDAKEKLKTREINAREARHLESYSKIMDRAKEICRRRNEWEQSTVRRQLKIINCRTPSLERGLRQETERLRYYEESLLSFSSKAPLKASFLSTPVPSRQRSKTWNMLRNSSSQKSNINRPFSVRLANTLVDDTKEKHDKISMLSRRSELVTRALHRLYTRSLERRWIEGNKSVLEIISSESQEQIMKARVVLRGTEAGAMFDAILGYHDTRRSTISSSGSADDNISAGNDTNSSLTSPDITDNSNDKFDNSDTDIEKQAILATNNRMYGETDSAWKRSHLNKDEHVELSHGLDVIKWLPNILPEDLESEFVSSMVVNPSVDHKLEHQAGRIRWTDIFRTPELWKQNVTSHIFQRRKPKSKSLVTLTARYRKTMIK</sequence>
<accession>A0ABD3WPB0</accession>
<proteinExistence type="predicted"/>
<dbReference type="EMBL" id="JBJQND010000006">
    <property type="protein sequence ID" value="KAL3874315.1"/>
    <property type="molecule type" value="Genomic_DNA"/>
</dbReference>
<dbReference type="AlphaFoldDB" id="A0ABD3WPB0"/>
<feature type="region of interest" description="Disordered" evidence="1">
    <location>
        <begin position="235"/>
        <end position="274"/>
    </location>
</feature>
<comment type="caution">
    <text evidence="2">The sequence shown here is derived from an EMBL/GenBank/DDBJ whole genome shotgun (WGS) entry which is preliminary data.</text>
</comment>
<protein>
    <submittedName>
        <fullName evidence="2">Uncharacterized protein</fullName>
    </submittedName>
</protein>